<accession>A0A8S0SG07</accession>
<comment type="caution">
    <text evidence="1">The sequence shown here is derived from an EMBL/GenBank/DDBJ whole genome shotgun (WGS) entry which is preliminary data.</text>
</comment>
<organism evidence="1 2">
    <name type="scientific">Olea europaea subsp. europaea</name>
    <dbReference type="NCBI Taxonomy" id="158383"/>
    <lineage>
        <taxon>Eukaryota</taxon>
        <taxon>Viridiplantae</taxon>
        <taxon>Streptophyta</taxon>
        <taxon>Embryophyta</taxon>
        <taxon>Tracheophyta</taxon>
        <taxon>Spermatophyta</taxon>
        <taxon>Magnoliopsida</taxon>
        <taxon>eudicotyledons</taxon>
        <taxon>Gunneridae</taxon>
        <taxon>Pentapetalae</taxon>
        <taxon>asterids</taxon>
        <taxon>lamiids</taxon>
        <taxon>Lamiales</taxon>
        <taxon>Oleaceae</taxon>
        <taxon>Oleeae</taxon>
        <taxon>Olea</taxon>
    </lineage>
</organism>
<dbReference type="AlphaFoldDB" id="A0A8S0SG07"/>
<proteinExistence type="predicted"/>
<dbReference type="Gramene" id="OE9A034687T1">
    <property type="protein sequence ID" value="OE9A034687C1"/>
    <property type="gene ID" value="OE9A034687"/>
</dbReference>
<gene>
    <name evidence="1" type="ORF">OLEA9_A034687</name>
</gene>
<evidence type="ECO:0000313" key="2">
    <source>
        <dbReference type="Proteomes" id="UP000594638"/>
    </source>
</evidence>
<evidence type="ECO:0000313" key="1">
    <source>
        <dbReference type="EMBL" id="CAA2990393.1"/>
    </source>
</evidence>
<feature type="non-terminal residue" evidence="1">
    <location>
        <position position="52"/>
    </location>
</feature>
<dbReference type="EMBL" id="CACTIH010004266">
    <property type="protein sequence ID" value="CAA2990393.1"/>
    <property type="molecule type" value="Genomic_DNA"/>
</dbReference>
<protein>
    <submittedName>
        <fullName evidence="1">Uncharacterized protein</fullName>
    </submittedName>
</protein>
<keyword evidence="2" id="KW-1185">Reference proteome</keyword>
<reference evidence="1 2" key="1">
    <citation type="submission" date="2019-12" db="EMBL/GenBank/DDBJ databases">
        <authorList>
            <person name="Alioto T."/>
            <person name="Alioto T."/>
            <person name="Gomez Garrido J."/>
        </authorList>
    </citation>
    <scope>NUCLEOTIDE SEQUENCE [LARGE SCALE GENOMIC DNA]</scope>
</reference>
<name>A0A8S0SG07_OLEEU</name>
<dbReference type="Proteomes" id="UP000594638">
    <property type="component" value="Unassembled WGS sequence"/>
</dbReference>
<sequence>AIRRRDVLHDLNNDQLIGRKGSSTIGPRPSLSRITYEKGNNTQEMLSFFGAM</sequence>
<feature type="non-terminal residue" evidence="1">
    <location>
        <position position="1"/>
    </location>
</feature>